<dbReference type="OrthoDB" id="430821at2759"/>
<dbReference type="EMBL" id="MU825873">
    <property type="protein sequence ID" value="KAJ7387717.1"/>
    <property type="molecule type" value="Genomic_DNA"/>
</dbReference>
<dbReference type="Pfam" id="PF10507">
    <property type="entry name" value="TMEM65"/>
    <property type="match status" value="1"/>
</dbReference>
<evidence type="ECO:0000256" key="3">
    <source>
        <dbReference type="ARBA" id="ARBA00022989"/>
    </source>
</evidence>
<organism evidence="5 6">
    <name type="scientific">Desmophyllum pertusum</name>
    <dbReference type="NCBI Taxonomy" id="174260"/>
    <lineage>
        <taxon>Eukaryota</taxon>
        <taxon>Metazoa</taxon>
        <taxon>Cnidaria</taxon>
        <taxon>Anthozoa</taxon>
        <taxon>Hexacorallia</taxon>
        <taxon>Scleractinia</taxon>
        <taxon>Caryophylliina</taxon>
        <taxon>Caryophylliidae</taxon>
        <taxon>Desmophyllum</taxon>
    </lineage>
</organism>
<dbReference type="PANTHER" id="PTHR21706">
    <property type="entry name" value="TRANSMEMBRANE PROTEIN 65"/>
    <property type="match status" value="1"/>
</dbReference>
<keyword evidence="4" id="KW-0472">Membrane</keyword>
<sequence length="149" mass="16835">MEVMYRCCRAGIADISCTLRWFKRDSLTVPRRWIYRGTGGGISVFTTPQSAEVFVASLHQEERSLLRESLRIHDQTIENIGKENTAPPSVKQLRLVAFHNAIPFIGFGFLDNAIMIIAGEYIDLTLGMTLGFQQWQLLPLATLCLMSLE</sequence>
<evidence type="ECO:0000313" key="6">
    <source>
        <dbReference type="Proteomes" id="UP001163046"/>
    </source>
</evidence>
<name>A0A9X0D546_9CNID</name>
<dbReference type="Proteomes" id="UP001163046">
    <property type="component" value="Unassembled WGS sequence"/>
</dbReference>
<dbReference type="InterPro" id="IPR019537">
    <property type="entry name" value="TMEM65"/>
</dbReference>
<dbReference type="PANTHER" id="PTHR21706:SF15">
    <property type="entry name" value="TRANSMEMBRANE PROTEIN 65"/>
    <property type="match status" value="1"/>
</dbReference>
<gene>
    <name evidence="5" type="primary">TMEM65</name>
    <name evidence="5" type="ORF">OS493_001060</name>
</gene>
<evidence type="ECO:0000256" key="1">
    <source>
        <dbReference type="ARBA" id="ARBA00004141"/>
    </source>
</evidence>
<proteinExistence type="predicted"/>
<comment type="subcellular location">
    <subcellularLocation>
        <location evidence="1">Membrane</location>
        <topology evidence="1">Multi-pass membrane protein</topology>
    </subcellularLocation>
</comment>
<dbReference type="GO" id="GO:0016020">
    <property type="term" value="C:membrane"/>
    <property type="evidence" value="ECO:0007669"/>
    <property type="project" value="UniProtKB-SubCell"/>
</dbReference>
<evidence type="ECO:0000313" key="5">
    <source>
        <dbReference type="EMBL" id="KAJ7387717.1"/>
    </source>
</evidence>
<evidence type="ECO:0000256" key="4">
    <source>
        <dbReference type="ARBA" id="ARBA00023136"/>
    </source>
</evidence>
<keyword evidence="3" id="KW-1133">Transmembrane helix</keyword>
<dbReference type="GO" id="GO:0005739">
    <property type="term" value="C:mitochondrion"/>
    <property type="evidence" value="ECO:0007669"/>
    <property type="project" value="TreeGrafter"/>
</dbReference>
<reference evidence="5" key="1">
    <citation type="submission" date="2023-01" db="EMBL/GenBank/DDBJ databases">
        <title>Genome assembly of the deep-sea coral Lophelia pertusa.</title>
        <authorList>
            <person name="Herrera S."/>
            <person name="Cordes E."/>
        </authorList>
    </citation>
    <scope>NUCLEOTIDE SEQUENCE</scope>
    <source>
        <strain evidence="5">USNM1676648</strain>
        <tissue evidence="5">Polyp</tissue>
    </source>
</reference>
<protein>
    <submittedName>
        <fullName evidence="5">Transmembrane protein 65</fullName>
    </submittedName>
</protein>
<keyword evidence="2 5" id="KW-0812">Transmembrane</keyword>
<comment type="caution">
    <text evidence="5">The sequence shown here is derived from an EMBL/GenBank/DDBJ whole genome shotgun (WGS) entry which is preliminary data.</text>
</comment>
<keyword evidence="6" id="KW-1185">Reference proteome</keyword>
<accession>A0A9X0D546</accession>
<evidence type="ECO:0000256" key="2">
    <source>
        <dbReference type="ARBA" id="ARBA00022692"/>
    </source>
</evidence>
<dbReference type="AlphaFoldDB" id="A0A9X0D546"/>